<comment type="caution">
    <text evidence="2">The sequence shown here is derived from an EMBL/GenBank/DDBJ whole genome shotgun (WGS) entry which is preliminary data.</text>
</comment>
<gene>
    <name evidence="2" type="ORF">F7731_14580</name>
</gene>
<proteinExistence type="predicted"/>
<dbReference type="OrthoDB" id="2971084at2"/>
<protein>
    <submittedName>
        <fullName evidence="2">Uncharacterized protein</fullName>
    </submittedName>
</protein>
<sequence>MSQIAEQNNKMQYKGRQIEGWGEIKINKILFFFCNVIAIIGICILFITSILNKVFPMLGKTAFQARMAGSFGPDEYIMDFTLINMFAILLILVASVTGFVIYKKGLK</sequence>
<dbReference type="Proteomes" id="UP000481030">
    <property type="component" value="Unassembled WGS sequence"/>
</dbReference>
<evidence type="ECO:0000313" key="2">
    <source>
        <dbReference type="EMBL" id="KAB2334438.1"/>
    </source>
</evidence>
<evidence type="ECO:0000256" key="1">
    <source>
        <dbReference type="SAM" id="Phobius"/>
    </source>
</evidence>
<dbReference type="RefSeq" id="WP_151535513.1">
    <property type="nucleotide sequence ID" value="NZ_WBOS01000006.1"/>
</dbReference>
<evidence type="ECO:0000313" key="3">
    <source>
        <dbReference type="Proteomes" id="UP000481030"/>
    </source>
</evidence>
<name>A0A6L3V379_9BACI</name>
<keyword evidence="1" id="KW-0812">Transmembrane</keyword>
<keyword evidence="3" id="KW-1185">Reference proteome</keyword>
<keyword evidence="1" id="KW-1133">Transmembrane helix</keyword>
<dbReference type="AlphaFoldDB" id="A0A6L3V379"/>
<reference evidence="2 3" key="1">
    <citation type="journal article" date="2016" name="Antonie Van Leeuwenhoek">
        <title>Bacillus depressus sp. nov., isolated from soil of a sunflower field.</title>
        <authorList>
            <person name="Wei X."/>
            <person name="Xin D."/>
            <person name="Xin Y."/>
            <person name="Zhang H."/>
            <person name="Wang T."/>
            <person name="Zhang J."/>
        </authorList>
    </citation>
    <scope>NUCLEOTIDE SEQUENCE [LARGE SCALE GENOMIC DNA]</scope>
    <source>
        <strain evidence="2 3">BZ1</strain>
    </source>
</reference>
<accession>A0A6L3V379</accession>
<dbReference type="EMBL" id="WBOS01000006">
    <property type="protein sequence ID" value="KAB2334438.1"/>
    <property type="molecule type" value="Genomic_DNA"/>
</dbReference>
<keyword evidence="1" id="KW-0472">Membrane</keyword>
<organism evidence="2 3">
    <name type="scientific">Cytobacillus depressus</name>
    <dbReference type="NCBI Taxonomy" id="1602942"/>
    <lineage>
        <taxon>Bacteria</taxon>
        <taxon>Bacillati</taxon>
        <taxon>Bacillota</taxon>
        <taxon>Bacilli</taxon>
        <taxon>Bacillales</taxon>
        <taxon>Bacillaceae</taxon>
        <taxon>Cytobacillus</taxon>
    </lineage>
</organism>
<feature type="transmembrane region" description="Helical" evidence="1">
    <location>
        <begin position="29"/>
        <end position="51"/>
    </location>
</feature>
<feature type="transmembrane region" description="Helical" evidence="1">
    <location>
        <begin position="80"/>
        <end position="102"/>
    </location>
</feature>